<dbReference type="SUPFAM" id="SSF47862">
    <property type="entry name" value="Saposin"/>
    <property type="match status" value="7"/>
</dbReference>
<dbReference type="Pfam" id="PF05184">
    <property type="entry name" value="SapB_1"/>
    <property type="match status" value="6"/>
</dbReference>
<feature type="domain" description="Saposin B-type" evidence="8">
    <location>
        <begin position="768"/>
        <end position="848"/>
    </location>
</feature>
<keyword evidence="2" id="KW-0964">Secreted</keyword>
<evidence type="ECO:0000259" key="8">
    <source>
        <dbReference type="PROSITE" id="PS50015"/>
    </source>
</evidence>
<feature type="domain" description="Saposin B-type" evidence="8">
    <location>
        <begin position="526"/>
        <end position="607"/>
    </location>
</feature>
<dbReference type="PANTHER" id="PTHR11480:SF3">
    <property type="entry name" value="BCDNA.GH08312"/>
    <property type="match status" value="1"/>
</dbReference>
<evidence type="ECO:0000256" key="5">
    <source>
        <dbReference type="ARBA" id="ARBA00023157"/>
    </source>
</evidence>
<evidence type="ECO:0000256" key="3">
    <source>
        <dbReference type="ARBA" id="ARBA00022729"/>
    </source>
</evidence>
<dbReference type="InterPro" id="IPR008139">
    <property type="entry name" value="SaposinB_dom"/>
</dbReference>
<keyword evidence="3 7" id="KW-0732">Signal</keyword>
<dbReference type="GO" id="GO:0016020">
    <property type="term" value="C:membrane"/>
    <property type="evidence" value="ECO:0007669"/>
    <property type="project" value="GOC"/>
</dbReference>
<proteinExistence type="predicted"/>
<dbReference type="GO" id="GO:0006665">
    <property type="term" value="P:sphingolipid metabolic process"/>
    <property type="evidence" value="ECO:0007669"/>
    <property type="project" value="InterPro"/>
</dbReference>
<feature type="domain" description="Saposin B-type" evidence="8">
    <location>
        <begin position="287"/>
        <end position="367"/>
    </location>
</feature>
<dbReference type="FunFam" id="1.10.225.10:FF:000016">
    <property type="entry name" value="Saposin-related"/>
    <property type="match status" value="1"/>
</dbReference>
<keyword evidence="10" id="KW-1185">Reference proteome</keyword>
<evidence type="ECO:0000256" key="2">
    <source>
        <dbReference type="ARBA" id="ARBA00022525"/>
    </source>
</evidence>
<keyword evidence="6" id="KW-0325">Glycoprotein</keyword>
<feature type="domain" description="Saposin B-type" evidence="8">
    <location>
        <begin position="428"/>
        <end position="509"/>
    </location>
</feature>
<evidence type="ECO:0000256" key="6">
    <source>
        <dbReference type="ARBA" id="ARBA00023180"/>
    </source>
</evidence>
<protein>
    <submittedName>
        <fullName evidence="11">Prosaposin</fullName>
    </submittedName>
</protein>
<feature type="domain" description="Saposin A-type" evidence="9">
    <location>
        <begin position="28"/>
        <end position="68"/>
    </location>
</feature>
<gene>
    <name evidence="11" type="primary">LOC115620515</name>
</gene>
<dbReference type="Proteomes" id="UP000504634">
    <property type="component" value="Unplaced"/>
</dbReference>
<dbReference type="FunFam" id="1.10.225.10:FF:000002">
    <property type="entry name" value="prosaposin isoform X2"/>
    <property type="match status" value="2"/>
</dbReference>
<dbReference type="InterPro" id="IPR007856">
    <property type="entry name" value="SapB_1"/>
</dbReference>
<feature type="signal peptide" evidence="7">
    <location>
        <begin position="1"/>
        <end position="22"/>
    </location>
</feature>
<dbReference type="CTD" id="43662"/>
<dbReference type="InterPro" id="IPR051428">
    <property type="entry name" value="Sphingo_Act-Surfact_Prot"/>
</dbReference>
<feature type="domain" description="Saposin B-type" evidence="8">
    <location>
        <begin position="852"/>
        <end position="936"/>
    </location>
</feature>
<dbReference type="OrthoDB" id="69496at2759"/>
<dbReference type="SMART" id="SM00741">
    <property type="entry name" value="SapB"/>
    <property type="match status" value="8"/>
</dbReference>
<keyword evidence="4" id="KW-0677">Repeat</keyword>
<dbReference type="Pfam" id="PF02199">
    <property type="entry name" value="SapA"/>
    <property type="match status" value="1"/>
</dbReference>
<dbReference type="GeneID" id="115620515"/>
<evidence type="ECO:0000313" key="10">
    <source>
        <dbReference type="Proteomes" id="UP000504634"/>
    </source>
</evidence>
<dbReference type="InterPro" id="IPR008373">
    <property type="entry name" value="Saposin"/>
</dbReference>
<dbReference type="GO" id="GO:0005764">
    <property type="term" value="C:lysosome"/>
    <property type="evidence" value="ECO:0007669"/>
    <property type="project" value="InterPro"/>
</dbReference>
<dbReference type="RefSeq" id="XP_030369640.1">
    <property type="nucleotide sequence ID" value="XM_030513780.1"/>
</dbReference>
<dbReference type="PRINTS" id="PR01797">
    <property type="entry name" value="SAPOSIN"/>
</dbReference>
<feature type="domain" description="Saposin B-type" evidence="8">
    <location>
        <begin position="653"/>
        <end position="734"/>
    </location>
</feature>
<evidence type="ECO:0000259" key="9">
    <source>
        <dbReference type="PROSITE" id="PS51110"/>
    </source>
</evidence>
<evidence type="ECO:0000256" key="7">
    <source>
        <dbReference type="SAM" id="SignalP"/>
    </source>
</evidence>
<evidence type="ECO:0000256" key="1">
    <source>
        <dbReference type="ARBA" id="ARBA00004613"/>
    </source>
</evidence>
<dbReference type="InterPro" id="IPR008138">
    <property type="entry name" value="SapB_2"/>
</dbReference>
<dbReference type="AlphaFoldDB" id="A0A6J2T344"/>
<dbReference type="PANTHER" id="PTHR11480">
    <property type="entry name" value="SAPOSIN-RELATED"/>
    <property type="match status" value="1"/>
</dbReference>
<dbReference type="Gene3D" id="1.10.225.10">
    <property type="entry name" value="Saposin-like"/>
    <property type="match status" value="8"/>
</dbReference>
<comment type="subcellular location">
    <subcellularLocation>
        <location evidence="1">Secreted</location>
    </subcellularLocation>
</comment>
<feature type="chain" id="PRO_5027057878" evidence="7">
    <location>
        <begin position="23"/>
        <end position="947"/>
    </location>
</feature>
<accession>A0A6J2T344</accession>
<dbReference type="PROSITE" id="PS51110">
    <property type="entry name" value="SAP_A"/>
    <property type="match status" value="1"/>
</dbReference>
<evidence type="ECO:0000256" key="4">
    <source>
        <dbReference type="ARBA" id="ARBA00022737"/>
    </source>
</evidence>
<keyword evidence="5" id="KW-1015">Disulfide bond</keyword>
<dbReference type="InterPro" id="IPR003119">
    <property type="entry name" value="SAP_A"/>
</dbReference>
<dbReference type="PROSITE" id="PS50015">
    <property type="entry name" value="SAP_B"/>
    <property type="match status" value="8"/>
</dbReference>
<dbReference type="GO" id="GO:0005576">
    <property type="term" value="C:extracellular region"/>
    <property type="evidence" value="ECO:0007669"/>
    <property type="project" value="UniProtKB-SubCell"/>
</dbReference>
<dbReference type="Pfam" id="PF03489">
    <property type="entry name" value="SapB_2"/>
    <property type="match status" value="7"/>
</dbReference>
<organism evidence="10 11">
    <name type="scientific">Drosophila lebanonensis</name>
    <name type="common">Fruit fly</name>
    <name type="synonym">Scaptodrosophila lebanonensis</name>
    <dbReference type="NCBI Taxonomy" id="7225"/>
    <lineage>
        <taxon>Eukaryota</taxon>
        <taxon>Metazoa</taxon>
        <taxon>Ecdysozoa</taxon>
        <taxon>Arthropoda</taxon>
        <taxon>Hexapoda</taxon>
        <taxon>Insecta</taxon>
        <taxon>Pterygota</taxon>
        <taxon>Neoptera</taxon>
        <taxon>Endopterygota</taxon>
        <taxon>Diptera</taxon>
        <taxon>Brachycera</taxon>
        <taxon>Muscomorpha</taxon>
        <taxon>Ephydroidea</taxon>
        <taxon>Drosophilidae</taxon>
        <taxon>Scaptodrosophila</taxon>
    </lineage>
</organism>
<dbReference type="InterPro" id="IPR011001">
    <property type="entry name" value="Saposin-like"/>
</dbReference>
<evidence type="ECO:0000313" key="11">
    <source>
        <dbReference type="RefSeq" id="XP_030369640.1"/>
    </source>
</evidence>
<dbReference type="SMART" id="SM00162">
    <property type="entry name" value="SAPA"/>
    <property type="match status" value="1"/>
</dbReference>
<name>A0A6J2T344_DROLE</name>
<reference evidence="11" key="1">
    <citation type="submission" date="2025-08" db="UniProtKB">
        <authorList>
            <consortium name="RefSeq"/>
        </authorList>
    </citation>
    <scope>IDENTIFICATION</scope>
    <source>
        <strain evidence="11">11010-0011.00</strain>
        <tissue evidence="11">Whole body</tissue>
    </source>
</reference>
<feature type="domain" description="Saposin B-type" evidence="8">
    <location>
        <begin position="188"/>
        <end position="267"/>
    </location>
</feature>
<feature type="domain" description="Saposin B-type" evidence="8">
    <location>
        <begin position="72"/>
        <end position="154"/>
    </location>
</feature>
<sequence>MRNSSAGLLAIVAVVVLGVCSATPIEQPLVGASKCTWGPTYWCANLSNSKDCKATRHCIQTVWEKRDVEVDNDSICKICKDMVTQARDQLRSNETQEELKEVFEGSCNLIPIKLIKKECDKLADDFVPELIEALSSQMNPDQVCTVAGLCNNAKIDELYKQYIQSALDGTLKPEDEPESTTTAVGSPKTLTCGNCNLLSRYMQQKFELTNRDDMVENLLHVCGGLSSFSDACANIVLTYFNDIFDHVKQHLQTDGMCHVSGVCASKYHQHKDDVQEPEPLSSLDGGDDIPCQLCEQLVRHLRDVLVANTTETEFKQVLEGFCKQTRSFKSECLSIVDQYYHVIYSTLVNDMDPNGACFMIGVCPKQLDKTFDAPIMPLLPAIAPAEVVVTIKKLGSNEPKFTQDELIGMTLPIDQIMGAANPGLLVEGGELCTLCEYLLHFVQEELATPATEDEVKHTVESICHRMPRSIDKQCDNFVEQYGDAVIALLIQGLNPATICPKMQMCPHNKNHEDVEVFHPLPIDHQDKPTCPLCLFAVEQAQAKIRDNKSKENIKRVLDGLCAHLPNKLAPECKDFVETYSNELIDMLITDFKPQEICVQLKLCPKQTDYLDEMGISLEDDSDEDKSNSGELAFNAIESDESPYELAFDQDFSALPNCELCKLLVKEANKIIKNRKSKDEIKRALDHSCDALKSTFKRKCHSFIKKHGDQLAAALMKATTPKVVCRIIGQCPFFEDDDAIVIDDTLKYEIIEAPSSNAQLERLEQSPMEPPTCVLCEFVLAKLEMELQNKTEQDEIKRIIETICTRLPKTVRKQCDAFVADYASTIIDLLTKVPPKQVCQKLQLCLSQAITDEVIECGVCHGATQVLLPHIRGQLQHEELRTQDMTEVACENVPAKYYSICSEMISIYGISIMHLAQQPEVDQAHVCSKIGKCFDTEKSSLAFARISN</sequence>